<protein>
    <submittedName>
        <fullName evidence="5">DNA gyrase inhibitor</fullName>
    </submittedName>
    <submittedName>
        <fullName evidence="6">Right origin-binding protein</fullName>
    </submittedName>
</protein>
<keyword evidence="3" id="KW-0804">Transcription</keyword>
<dbReference type="InterPro" id="IPR029442">
    <property type="entry name" value="GyrI-like"/>
</dbReference>
<name>A0A154DVG2_ACIBA</name>
<dbReference type="InterPro" id="IPR020449">
    <property type="entry name" value="Tscrpt_reg_AraC-type_HTH"/>
</dbReference>
<dbReference type="Pfam" id="PF06445">
    <property type="entry name" value="GyrI-like"/>
    <property type="match status" value="1"/>
</dbReference>
<dbReference type="Proteomes" id="UP000066661">
    <property type="component" value="Chromosome I"/>
</dbReference>
<dbReference type="AlphaFoldDB" id="A0A154DVG2"/>
<dbReference type="SMART" id="SM00342">
    <property type="entry name" value="HTH_ARAC"/>
    <property type="match status" value="1"/>
</dbReference>
<dbReference type="GO" id="GO:0043565">
    <property type="term" value="F:sequence-specific DNA binding"/>
    <property type="evidence" value="ECO:0007669"/>
    <property type="project" value="InterPro"/>
</dbReference>
<dbReference type="Proteomes" id="UP000076296">
    <property type="component" value="Unassembled WGS sequence"/>
</dbReference>
<evidence type="ECO:0000313" key="7">
    <source>
        <dbReference type="Proteomes" id="UP000066661"/>
    </source>
</evidence>
<dbReference type="Gene3D" id="1.10.10.60">
    <property type="entry name" value="Homeodomain-like"/>
    <property type="match status" value="2"/>
</dbReference>
<keyword evidence="2" id="KW-0238">DNA-binding</keyword>
<dbReference type="InterPro" id="IPR018060">
    <property type="entry name" value="HTH_AraC"/>
</dbReference>
<evidence type="ECO:0000256" key="1">
    <source>
        <dbReference type="ARBA" id="ARBA00023015"/>
    </source>
</evidence>
<dbReference type="EMBL" id="LRDT01000029">
    <property type="protein sequence ID" value="KZA16534.1"/>
    <property type="molecule type" value="Genomic_DNA"/>
</dbReference>
<dbReference type="PRINTS" id="PR00032">
    <property type="entry name" value="HTHARAC"/>
</dbReference>
<dbReference type="InterPro" id="IPR009057">
    <property type="entry name" value="Homeodomain-like_sf"/>
</dbReference>
<dbReference type="Gene3D" id="3.20.80.10">
    <property type="entry name" value="Regulatory factor, effector binding domain"/>
    <property type="match status" value="1"/>
</dbReference>
<gene>
    <name evidence="6" type="primary">rob</name>
    <name evidence="5" type="ORF">ABR2091_2255</name>
    <name evidence="6" type="ORF">LV35_02157</name>
</gene>
<dbReference type="SMART" id="SM00871">
    <property type="entry name" value="AraC_E_bind"/>
    <property type="match status" value="1"/>
</dbReference>
<dbReference type="GO" id="GO:0003700">
    <property type="term" value="F:DNA-binding transcription factor activity"/>
    <property type="evidence" value="ECO:0007669"/>
    <property type="project" value="InterPro"/>
</dbReference>
<dbReference type="Pfam" id="PF12833">
    <property type="entry name" value="HTH_18"/>
    <property type="match status" value="1"/>
</dbReference>
<evidence type="ECO:0000313" key="6">
    <source>
        <dbReference type="EMBL" id="KZA16534.1"/>
    </source>
</evidence>
<dbReference type="PANTHER" id="PTHR40055:SF1">
    <property type="entry name" value="TRANSCRIPTIONAL REGULATOR YGIV-RELATED"/>
    <property type="match status" value="1"/>
</dbReference>
<dbReference type="InterPro" id="IPR011256">
    <property type="entry name" value="Reg_factor_effector_dom_sf"/>
</dbReference>
<dbReference type="InterPro" id="IPR010499">
    <property type="entry name" value="AraC_E-bd"/>
</dbReference>
<reference evidence="6 8" key="2">
    <citation type="submission" date="2016-01" db="EMBL/GenBank/DDBJ databases">
        <title>Draft sequences of Acinetobacter baumannii isolates from wounded military personnel.</title>
        <authorList>
            <person name="Arivett B.A."/>
            <person name="Fiester S.E."/>
            <person name="Ream D.C."/>
            <person name="Actis L.A."/>
        </authorList>
    </citation>
    <scope>NUCLEOTIDE SEQUENCE [LARGE SCALE GENOMIC DNA]</scope>
    <source>
        <strain evidence="6 8">AB2828</strain>
    </source>
</reference>
<evidence type="ECO:0000259" key="4">
    <source>
        <dbReference type="PROSITE" id="PS01124"/>
    </source>
</evidence>
<dbReference type="PANTHER" id="PTHR40055">
    <property type="entry name" value="TRANSCRIPTIONAL REGULATOR YGIV-RELATED"/>
    <property type="match status" value="1"/>
</dbReference>
<dbReference type="SUPFAM" id="SSF55136">
    <property type="entry name" value="Probable bacterial effector-binding domain"/>
    <property type="match status" value="1"/>
</dbReference>
<dbReference type="EMBL" id="LN997846">
    <property type="protein sequence ID" value="CUW35657.1"/>
    <property type="molecule type" value="Genomic_DNA"/>
</dbReference>
<evidence type="ECO:0000256" key="2">
    <source>
        <dbReference type="ARBA" id="ARBA00023125"/>
    </source>
</evidence>
<dbReference type="InterPro" id="IPR018062">
    <property type="entry name" value="HTH_AraC-typ_CS"/>
</dbReference>
<proteinExistence type="predicted"/>
<dbReference type="PROSITE" id="PS01124">
    <property type="entry name" value="HTH_ARAC_FAMILY_2"/>
    <property type="match status" value="1"/>
</dbReference>
<organism evidence="5 7">
    <name type="scientific">Acinetobacter baumannii</name>
    <dbReference type="NCBI Taxonomy" id="470"/>
    <lineage>
        <taxon>Bacteria</taxon>
        <taxon>Pseudomonadati</taxon>
        <taxon>Pseudomonadota</taxon>
        <taxon>Gammaproteobacteria</taxon>
        <taxon>Moraxellales</taxon>
        <taxon>Moraxellaceae</taxon>
        <taxon>Acinetobacter</taxon>
        <taxon>Acinetobacter calcoaceticus/baumannii complex</taxon>
    </lineage>
</organism>
<accession>A0A154DVG2</accession>
<evidence type="ECO:0000256" key="3">
    <source>
        <dbReference type="ARBA" id="ARBA00023163"/>
    </source>
</evidence>
<dbReference type="SUPFAM" id="SSF46689">
    <property type="entry name" value="Homeodomain-like"/>
    <property type="match status" value="2"/>
</dbReference>
<dbReference type="PROSITE" id="PS00041">
    <property type="entry name" value="HTH_ARAC_FAMILY_1"/>
    <property type="match status" value="1"/>
</dbReference>
<feature type="domain" description="HTH araC/xylS-type" evidence="4">
    <location>
        <begin position="15"/>
        <end position="114"/>
    </location>
</feature>
<dbReference type="InterPro" id="IPR050908">
    <property type="entry name" value="SmbC-like"/>
</dbReference>
<evidence type="ECO:0000313" key="5">
    <source>
        <dbReference type="EMBL" id="CUW35657.1"/>
    </source>
</evidence>
<evidence type="ECO:0000313" key="8">
    <source>
        <dbReference type="Proteomes" id="UP000076296"/>
    </source>
</evidence>
<sequence>MNRHKCMAVYTQKLQLVCDYIQRHLDEDLDVDRLSQVAALSKFHFHRIFAIHVGLNVMKFIQLSRLKRASFQLAFEPDLKIIEIALQAGFDSPEAFTRAFKRSFDQTPRAFRDKPDWESWRQKFVFTIPKSELKMNVNIVERPAEKIAYLSHLGSPDKVLETAAQFIAWRKETGLSPVTKSKTYGIPFADPDQTPADEFRFDIAGLIEKAVPENSYGVQTGEIPAGRYATVRHFGSHDQIKDSVYYIFRNWLPEQPEEAGDYPVFFHYHNFVHEVNECDLITDIYLLLK</sequence>
<keyword evidence="1" id="KW-0805">Transcription regulation</keyword>
<reference evidence="5 7" key="1">
    <citation type="submission" date="2015-12" db="EMBL/GenBank/DDBJ databases">
        <authorList>
            <person name="Wibberg D."/>
        </authorList>
    </citation>
    <scope>NUCLEOTIDE SEQUENCE [LARGE SCALE GENOMIC DNA]</scope>
    <source>
        <strain evidence="5">R2091</strain>
    </source>
</reference>